<evidence type="ECO:0000256" key="2">
    <source>
        <dbReference type="SAM" id="SignalP"/>
    </source>
</evidence>
<accession>A0ABU6Y9B6</accession>
<feature type="chain" id="PRO_5046591132" description="Secreted protein" evidence="2">
    <location>
        <begin position="18"/>
        <end position="115"/>
    </location>
</feature>
<sequence length="115" mass="13327">MVAVIFLLFGPLFDVFFDHPPHIHNPQSVPRTTPPTTSPETSRRAATRRRMLSDSVWLLLTSRSDLGRWIYKEDQRFWLSDPRPARDPTSTRRKEHATRACTRPCQRPPPPPDPS</sequence>
<name>A0ABU6Y9B6_9FABA</name>
<feature type="compositionally biased region" description="Basic and acidic residues" evidence="1">
    <location>
        <begin position="83"/>
        <end position="92"/>
    </location>
</feature>
<feature type="region of interest" description="Disordered" evidence="1">
    <location>
        <begin position="23"/>
        <end position="47"/>
    </location>
</feature>
<feature type="compositionally biased region" description="Pro residues" evidence="1">
    <location>
        <begin position="106"/>
        <end position="115"/>
    </location>
</feature>
<proteinExistence type="predicted"/>
<comment type="caution">
    <text evidence="3">The sequence shown here is derived from an EMBL/GenBank/DDBJ whole genome shotgun (WGS) entry which is preliminary data.</text>
</comment>
<keyword evidence="4" id="KW-1185">Reference proteome</keyword>
<evidence type="ECO:0008006" key="5">
    <source>
        <dbReference type="Google" id="ProtNLM"/>
    </source>
</evidence>
<evidence type="ECO:0000313" key="4">
    <source>
        <dbReference type="Proteomes" id="UP001341840"/>
    </source>
</evidence>
<dbReference type="Proteomes" id="UP001341840">
    <property type="component" value="Unassembled WGS sequence"/>
</dbReference>
<protein>
    <recommendedName>
        <fullName evidence="5">Secreted protein</fullName>
    </recommendedName>
</protein>
<keyword evidence="2" id="KW-0732">Signal</keyword>
<organism evidence="3 4">
    <name type="scientific">Stylosanthes scabra</name>
    <dbReference type="NCBI Taxonomy" id="79078"/>
    <lineage>
        <taxon>Eukaryota</taxon>
        <taxon>Viridiplantae</taxon>
        <taxon>Streptophyta</taxon>
        <taxon>Embryophyta</taxon>
        <taxon>Tracheophyta</taxon>
        <taxon>Spermatophyta</taxon>
        <taxon>Magnoliopsida</taxon>
        <taxon>eudicotyledons</taxon>
        <taxon>Gunneridae</taxon>
        <taxon>Pentapetalae</taxon>
        <taxon>rosids</taxon>
        <taxon>fabids</taxon>
        <taxon>Fabales</taxon>
        <taxon>Fabaceae</taxon>
        <taxon>Papilionoideae</taxon>
        <taxon>50 kb inversion clade</taxon>
        <taxon>dalbergioids sensu lato</taxon>
        <taxon>Dalbergieae</taxon>
        <taxon>Pterocarpus clade</taxon>
        <taxon>Stylosanthes</taxon>
    </lineage>
</organism>
<feature type="signal peptide" evidence="2">
    <location>
        <begin position="1"/>
        <end position="17"/>
    </location>
</feature>
<gene>
    <name evidence="3" type="ORF">PIB30_028015</name>
</gene>
<reference evidence="3 4" key="1">
    <citation type="journal article" date="2023" name="Plants (Basel)">
        <title>Bridging the Gap: Combining Genomics and Transcriptomics Approaches to Understand Stylosanthes scabra, an Orphan Legume from the Brazilian Caatinga.</title>
        <authorList>
            <person name="Ferreira-Neto J.R.C."/>
            <person name="da Silva M.D."/>
            <person name="Binneck E."/>
            <person name="de Melo N.F."/>
            <person name="da Silva R.H."/>
            <person name="de Melo A.L.T.M."/>
            <person name="Pandolfi V."/>
            <person name="Bustamante F.O."/>
            <person name="Brasileiro-Vidal A.C."/>
            <person name="Benko-Iseppon A.M."/>
        </authorList>
    </citation>
    <scope>NUCLEOTIDE SEQUENCE [LARGE SCALE GENOMIC DNA]</scope>
    <source>
        <tissue evidence="3">Leaves</tissue>
    </source>
</reference>
<evidence type="ECO:0000313" key="3">
    <source>
        <dbReference type="EMBL" id="MED6206559.1"/>
    </source>
</evidence>
<dbReference type="EMBL" id="JASCZI010241765">
    <property type="protein sequence ID" value="MED6206559.1"/>
    <property type="molecule type" value="Genomic_DNA"/>
</dbReference>
<feature type="region of interest" description="Disordered" evidence="1">
    <location>
        <begin position="80"/>
        <end position="115"/>
    </location>
</feature>
<evidence type="ECO:0000256" key="1">
    <source>
        <dbReference type="SAM" id="MobiDB-lite"/>
    </source>
</evidence>